<reference evidence="2 3" key="1">
    <citation type="submission" date="2014-02" db="EMBL/GenBank/DDBJ databases">
        <title>Transposable element dynamics among asymbiotic and ectomycorrhizal Amanita fungi.</title>
        <authorList>
            <consortium name="DOE Joint Genome Institute"/>
            <person name="Hess J."/>
            <person name="Skrede I."/>
            <person name="Wolfe B."/>
            <person name="LaButti K."/>
            <person name="Ohm R.A."/>
            <person name="Grigoriev I.V."/>
            <person name="Pringle A."/>
        </authorList>
    </citation>
    <scope>NUCLEOTIDE SEQUENCE [LARGE SCALE GENOMIC DNA]</scope>
    <source>
        <strain evidence="2 3">SKay4041</strain>
    </source>
</reference>
<dbReference type="AlphaFoldDB" id="A0A2A9NHM8"/>
<accession>A0A2A9NHM8</accession>
<keyword evidence="3" id="KW-1185">Reference proteome</keyword>
<sequence>MGSYLTQSQGDTDGDGEDFLGPGPAALFPCLDGEEDNGAGANKDDEEEANCGCDTNDDDEAGGGGGGLFVPVGGGGGGCLLKSLLDADDFNTCPILPTPLLADDDDELLVLSCTIVLEDALGRGLPLLFCIGDKNSPPDNVSPPKTAIPAPAKDVGSAPPAPVPAFAAVPDKNKDDEGDDDNDDDEDEPIPSPPPGIPTTVSLLNPVPVPPHRLLTDFTLPPPSLSLSPPAPTIPTPFPPTTPPTPPSTTLSSTITITGAAPPPTIPTDEVAGAAAASNSNLFLKLFTAGILLFDSISGVFIISISSPLPPFIWAHQF</sequence>
<evidence type="ECO:0000256" key="1">
    <source>
        <dbReference type="SAM" id="MobiDB-lite"/>
    </source>
</evidence>
<evidence type="ECO:0000313" key="3">
    <source>
        <dbReference type="Proteomes" id="UP000242287"/>
    </source>
</evidence>
<proteinExistence type="predicted"/>
<protein>
    <submittedName>
        <fullName evidence="2">Uncharacterized protein</fullName>
    </submittedName>
</protein>
<feature type="compositionally biased region" description="Polar residues" evidence="1">
    <location>
        <begin position="1"/>
        <end position="11"/>
    </location>
</feature>
<feature type="region of interest" description="Disordered" evidence="1">
    <location>
        <begin position="1"/>
        <end position="57"/>
    </location>
</feature>
<organism evidence="2 3">
    <name type="scientific">Amanita thiersii Skay4041</name>
    <dbReference type="NCBI Taxonomy" id="703135"/>
    <lineage>
        <taxon>Eukaryota</taxon>
        <taxon>Fungi</taxon>
        <taxon>Dikarya</taxon>
        <taxon>Basidiomycota</taxon>
        <taxon>Agaricomycotina</taxon>
        <taxon>Agaricomycetes</taxon>
        <taxon>Agaricomycetidae</taxon>
        <taxon>Agaricales</taxon>
        <taxon>Pluteineae</taxon>
        <taxon>Amanitaceae</taxon>
        <taxon>Amanita</taxon>
    </lineage>
</organism>
<gene>
    <name evidence="2" type="ORF">AMATHDRAFT_50511</name>
</gene>
<dbReference type="Proteomes" id="UP000242287">
    <property type="component" value="Unassembled WGS sequence"/>
</dbReference>
<feature type="compositionally biased region" description="Acidic residues" evidence="1">
    <location>
        <begin position="44"/>
        <end position="57"/>
    </location>
</feature>
<feature type="region of interest" description="Disordered" evidence="1">
    <location>
        <begin position="136"/>
        <end position="205"/>
    </location>
</feature>
<name>A0A2A9NHM8_9AGAR</name>
<dbReference type="EMBL" id="KZ302130">
    <property type="protein sequence ID" value="PFH47163.1"/>
    <property type="molecule type" value="Genomic_DNA"/>
</dbReference>
<feature type="compositionally biased region" description="Acidic residues" evidence="1">
    <location>
        <begin position="176"/>
        <end position="189"/>
    </location>
</feature>
<evidence type="ECO:0000313" key="2">
    <source>
        <dbReference type="EMBL" id="PFH47163.1"/>
    </source>
</evidence>